<keyword evidence="2" id="KW-1185">Reference proteome</keyword>
<gene>
    <name evidence="1" type="ORF">SAMN05660324_2002</name>
</gene>
<evidence type="ECO:0000313" key="2">
    <source>
        <dbReference type="Proteomes" id="UP000198863"/>
    </source>
</evidence>
<dbReference type="Proteomes" id="UP000198863">
    <property type="component" value="Unassembled WGS sequence"/>
</dbReference>
<proteinExistence type="predicted"/>
<reference evidence="2" key="1">
    <citation type="submission" date="2016-10" db="EMBL/GenBank/DDBJ databases">
        <authorList>
            <person name="Varghese N."/>
            <person name="Submissions S."/>
        </authorList>
    </citation>
    <scope>NUCLEOTIDE SEQUENCE [LARGE SCALE GENOMIC DNA]</scope>
    <source>
        <strain evidence="2">DSM 44526</strain>
    </source>
</reference>
<sequence>MTKGDSHQMSSPIAPGEVDRLSDQGLLEAGDFTALAALVLRVGDAPLRALAGSCGDANAFTWWWALVSQSPERFSTAAQLPPRVDVPVELREAVAEHVLVGRDPRERQYPTAPGTSRGPILARLDSTAPWVVQLAHHVMADPAVRSAEVLDAALTILGAAVDPADRTTVLDFARTRQPHMRGHYLVRLSGDIGADEARKIVDVLAETRSSGAEPEHWKPVTLLLRRLPLDVLAAFIDSPFTQGRGRAPLLEAGLIGTLGAARLQEVLEQLTSVEVVTELVERAARDLPQDQLVDFSVWAHHRYPASLCFALRQRLIGDLSDSHYFTRGEERRAQAVEGLWASGLAGTEADAIADELIAVTDPDDLATRAADVTTSRAASQLGAAAAKLLAAQHPNDTPGGRQLIEAAARSLRAMTVDLLKDFAAGLVRTATGTPAEGRLSGPLVDAVIGHPDAIAAFAAEGGSDVLTLHAARTPDQAAAVLLSASAHLNAAQACTLLGVAPALDRPGNSPNTAPGVNWTTTNPSIYLRLLDAADTWDEATFGVLGQALRALDEPEARQPSTEVLLRALSHGESRGLADHLGEATTDHIRRLLEQRNPEVLRAACDWVRRLDIDADGADIGRAQLVLAADTRRNGRNADISQLRADLAHRHAELAQDLTLEAGQRVAHLETAATLADNEARDAAVVLVESRTTAIRRAAAHVLAETPGSPEEHATLNILIANEDDAEVAHLLQTALHRLVSGDAGEALRNLMDLLGLPTRGLNVDVLIPNQAHRERFTLWVDRARARSSNTGDPSAFIDATINIADQMADLAVVAASDAGQNVALRPDQVEGIRVNNKPRPDAGVLVTQQQRTQLFPWFSSVAALRSKRAAHPSPLGTTTPLHFGDEDQLVARGLLKQIAEGWIESMYAHASK</sequence>
<name>A0A1G7SF43_9ACTN</name>
<organism evidence="1 2">
    <name type="scientific">Klenkia brasiliensis</name>
    <dbReference type="NCBI Taxonomy" id="333142"/>
    <lineage>
        <taxon>Bacteria</taxon>
        <taxon>Bacillati</taxon>
        <taxon>Actinomycetota</taxon>
        <taxon>Actinomycetes</taxon>
        <taxon>Geodermatophilales</taxon>
        <taxon>Geodermatophilaceae</taxon>
        <taxon>Klenkia</taxon>
    </lineage>
</organism>
<protein>
    <submittedName>
        <fullName evidence="1">Uncharacterized protein</fullName>
    </submittedName>
</protein>
<accession>A0A1G7SF43</accession>
<dbReference type="AlphaFoldDB" id="A0A1G7SF43"/>
<dbReference type="EMBL" id="FNCF01000003">
    <property type="protein sequence ID" value="SDG21685.1"/>
    <property type="molecule type" value="Genomic_DNA"/>
</dbReference>
<evidence type="ECO:0000313" key="1">
    <source>
        <dbReference type="EMBL" id="SDG21685.1"/>
    </source>
</evidence>